<sequence length="1423" mass="156499">MENKFLGICRIFDLSIRDAVGSRKPSVLGKGRKEKGAVNDCSAAEGHVSGLYFESNAKTLTDGQMSLPDEVKVEVVHCEASAIATAFIKADLNPCLHDADQCEWDKSKDVREPVEDERYQAQNTNAESETGLDSSPTEMDTSPQVAGSLTLSAEEATSHVDSVSSHADTEHQQVEEGICASNQSTDGSGLLESVQPTHEESLVNLCQSQPFVNPVQAVGQASNDLTHTIVISETSSHDSSATVTMASNFSEKILPVICFSNITETHGQMQGRGRARGRARSRKKLDCNGDIVDQMTTFVHDEAGCQKSEASSLPFIDDGRFDDLVEYSGQNSKIYHAQAVNNNNSPTQMIVAECSMETLDRHILEESIKATSCPAASIDDAGYKTGPSLVNHTFQEDHTDASYEGKSSGLPPRTRVPGSSLEIPFSHMAISEPDWMQLDNHSSGSDLCSLCETVTFTASSLKREETGGSSKPSKKLRELGRAIATNSVHGRIYTPRDDEDWNSSRHTFLQRGSVGRQKHACTGHMSHECSIQLHDCSGFRDQKGNLFSSHGTLPHATASPISQQLCSAHGCSCASKSRPQFDCDHTMYSKPCPEKGPCLERVDLHGGSFISPEHQKPRSFSSSADSRKQTCAKTLLIIPAHAIHSIDSAHQLLHFVWECMHRREDMQELAFEVLIRMKDEASPGNLVCMQSSKDEQYSPAVHSDPVGMMPGLFGKDFHSRFTNGDSRLMNPMISCRSSPHSWHPIMAPLPVPQTLGLLQSHPSHPPHHLKYQKHFACTSHVLCGAGQHQTTGEAAHYSMCFRDNFSSRADDEPSNILNPHLCPDCSESSVQSEAVKTIHPKIGICRHICRSPHCEFAEHHCGHLTAENTTSTHTSPVTSDTIRRGVPSPSPSMSGSSSSTEHLDIFFETGKAYDASDSNLEEWTDGSIADTGGVMPGGEVSNEHIEDSHPDESSMCTSLSSPADSPLIKSSLKKQHISPSNQQKRKPQLQNAMPNTKFQKGNDLGLARFLSIRSIPKSHPPLKIALDSDKAVKKPTQSESSSSKWVSCRSLSPGQLAEQNSAASPVSSNMMSPQAVLGQSGSIKKSFGSKEKNCIPAFRTIADQPSKSTSFGGRNRHLAAPYTTRFSSDSSVSNRNCWNKSTFSMFLNSYNTKFIDTHCHLDLLFRRQPFKGTFSEYHKQHKATFPSNFEGCVTVFCNPKYFSHEGQWRPIVEDTGVWMAAGCHPKSATDFTEWALDSLQHCLKHDKVVALGEIGLDYSKNYKLNSELQKRVFARQIKIALDSQLPLVVHCREAEEDCFNILKQYVPHNYKVHCHCFTSSLTVATCWMSHFTNMYFGLTPLVTYQSATETHEVAEFLPLEKLLLETDAPYFLPGGFNTSTHGLTLSHPGMALTVATRVAELRKMQVEDVLVQVRQNTLAMYGI</sequence>
<comment type="similarity">
    <text evidence="1">Belongs to the metallo-dependent hydrolases superfamily. TatD-type hydrolase family.</text>
</comment>
<feature type="region of interest" description="Disordered" evidence="3">
    <location>
        <begin position="154"/>
        <end position="173"/>
    </location>
</feature>
<comment type="caution">
    <text evidence="4">The sequence shown here is derived from an EMBL/GenBank/DDBJ whole genome shotgun (WGS) entry which is preliminary data.</text>
</comment>
<dbReference type="PANTHER" id="PTHR46363:SF1">
    <property type="entry name" value="DEOXYRIBONUCLEASE TATDN2-RELATED"/>
    <property type="match status" value="1"/>
</dbReference>
<feature type="region of interest" description="Disordered" evidence="3">
    <location>
        <begin position="1020"/>
        <end position="1077"/>
    </location>
</feature>
<dbReference type="CDD" id="cd01310">
    <property type="entry name" value="TatD_DNAse"/>
    <property type="match status" value="1"/>
</dbReference>
<dbReference type="PANTHER" id="PTHR46363">
    <property type="entry name" value="DEOXYRIBONUCLEASE TATDN2-RELATED"/>
    <property type="match status" value="1"/>
</dbReference>
<feature type="region of interest" description="Disordered" evidence="3">
    <location>
        <begin position="923"/>
        <end position="1000"/>
    </location>
</feature>
<accession>A0A2T7NV90</accession>
<feature type="compositionally biased region" description="Polar residues" evidence="3">
    <location>
        <begin position="120"/>
        <end position="144"/>
    </location>
</feature>
<dbReference type="OrthoDB" id="9980814at2759"/>
<dbReference type="EMBL" id="PZQS01000009">
    <property type="protein sequence ID" value="PVD25082.1"/>
    <property type="molecule type" value="Genomic_DNA"/>
</dbReference>
<gene>
    <name evidence="4" type="ORF">C0Q70_15580</name>
</gene>
<protein>
    <submittedName>
        <fullName evidence="4">Uncharacterized protein</fullName>
    </submittedName>
</protein>
<evidence type="ECO:0000313" key="4">
    <source>
        <dbReference type="EMBL" id="PVD25082.1"/>
    </source>
</evidence>
<organism evidence="4 5">
    <name type="scientific">Pomacea canaliculata</name>
    <name type="common">Golden apple snail</name>
    <dbReference type="NCBI Taxonomy" id="400727"/>
    <lineage>
        <taxon>Eukaryota</taxon>
        <taxon>Metazoa</taxon>
        <taxon>Spiralia</taxon>
        <taxon>Lophotrochozoa</taxon>
        <taxon>Mollusca</taxon>
        <taxon>Gastropoda</taxon>
        <taxon>Caenogastropoda</taxon>
        <taxon>Architaenioglossa</taxon>
        <taxon>Ampullarioidea</taxon>
        <taxon>Ampullariidae</taxon>
        <taxon>Pomacea</taxon>
    </lineage>
</organism>
<dbReference type="Pfam" id="PF01026">
    <property type="entry name" value="TatD_DNase"/>
    <property type="match status" value="1"/>
</dbReference>
<feature type="region of interest" description="Disordered" evidence="3">
    <location>
        <begin position="107"/>
        <end position="144"/>
    </location>
</feature>
<evidence type="ECO:0000313" key="5">
    <source>
        <dbReference type="Proteomes" id="UP000245119"/>
    </source>
</evidence>
<dbReference type="PROSITE" id="PS01091">
    <property type="entry name" value="TATD_3"/>
    <property type="match status" value="1"/>
</dbReference>
<feature type="compositionally biased region" description="Polar residues" evidence="3">
    <location>
        <begin position="1035"/>
        <end position="1077"/>
    </location>
</feature>
<keyword evidence="5" id="KW-1185">Reference proteome</keyword>
<dbReference type="InterPro" id="IPR001130">
    <property type="entry name" value="TatD-like"/>
</dbReference>
<keyword evidence="2" id="KW-0378">Hydrolase</keyword>
<dbReference type="PROSITE" id="PS01090">
    <property type="entry name" value="TATD_2"/>
    <property type="match status" value="1"/>
</dbReference>
<dbReference type="InterPro" id="IPR018228">
    <property type="entry name" value="DNase_TatD-rel_CS"/>
</dbReference>
<dbReference type="Gene3D" id="3.20.20.140">
    <property type="entry name" value="Metal-dependent hydrolases"/>
    <property type="match status" value="1"/>
</dbReference>
<dbReference type="Proteomes" id="UP000245119">
    <property type="component" value="Linkage Group LG9"/>
</dbReference>
<feature type="region of interest" description="Disordered" evidence="3">
    <location>
        <begin position="869"/>
        <end position="900"/>
    </location>
</feature>
<dbReference type="SUPFAM" id="SSF51556">
    <property type="entry name" value="Metallo-dependent hydrolases"/>
    <property type="match status" value="1"/>
</dbReference>
<name>A0A2T7NV90_POMCA</name>
<dbReference type="STRING" id="400727.A0A2T7NV90"/>
<feature type="compositionally biased region" description="Polar residues" evidence="3">
    <location>
        <begin position="869"/>
        <end position="880"/>
    </location>
</feature>
<evidence type="ECO:0000256" key="2">
    <source>
        <dbReference type="ARBA" id="ARBA00022801"/>
    </source>
</evidence>
<reference evidence="4 5" key="1">
    <citation type="submission" date="2018-04" db="EMBL/GenBank/DDBJ databases">
        <title>The genome of golden apple snail Pomacea canaliculata provides insight into stress tolerance and invasive adaptation.</title>
        <authorList>
            <person name="Liu C."/>
            <person name="Liu B."/>
            <person name="Ren Y."/>
            <person name="Zhang Y."/>
            <person name="Wang H."/>
            <person name="Li S."/>
            <person name="Jiang F."/>
            <person name="Yin L."/>
            <person name="Zhang G."/>
            <person name="Qian W."/>
            <person name="Fan W."/>
        </authorList>
    </citation>
    <scope>NUCLEOTIDE SEQUENCE [LARGE SCALE GENOMIC DNA]</scope>
    <source>
        <strain evidence="4">SZHN2017</strain>
        <tissue evidence="4">Muscle</tissue>
    </source>
</reference>
<feature type="compositionally biased region" description="Polar residues" evidence="3">
    <location>
        <begin position="954"/>
        <end position="963"/>
    </location>
</feature>
<dbReference type="InterPro" id="IPR032466">
    <property type="entry name" value="Metal_Hydrolase"/>
</dbReference>
<dbReference type="PROSITE" id="PS01137">
    <property type="entry name" value="TATD_1"/>
    <property type="match status" value="1"/>
</dbReference>
<evidence type="ECO:0000256" key="1">
    <source>
        <dbReference type="ARBA" id="ARBA00009275"/>
    </source>
</evidence>
<dbReference type="GO" id="GO:0016788">
    <property type="term" value="F:hydrolase activity, acting on ester bonds"/>
    <property type="evidence" value="ECO:0007669"/>
    <property type="project" value="InterPro"/>
</dbReference>
<evidence type="ECO:0000256" key="3">
    <source>
        <dbReference type="SAM" id="MobiDB-lite"/>
    </source>
</evidence>
<feature type="compositionally biased region" description="Polar residues" evidence="3">
    <location>
        <begin position="977"/>
        <end position="999"/>
    </location>
</feature>
<feature type="compositionally biased region" description="Basic and acidic residues" evidence="3">
    <location>
        <begin position="107"/>
        <end position="119"/>
    </location>
</feature>
<proteinExistence type="inferred from homology"/>
<feature type="compositionally biased region" description="Basic and acidic residues" evidence="3">
    <location>
        <begin position="941"/>
        <end position="952"/>
    </location>
</feature>